<feature type="compositionally biased region" description="Pro residues" evidence="4">
    <location>
        <begin position="443"/>
        <end position="452"/>
    </location>
</feature>
<keyword evidence="3" id="KW-0862">Zinc</keyword>
<sequence length="475" mass="51288">MSAETIARWNAIPLNRPEPDHSAPTSLKRPRQDEQEGDDVTDDDVSLVSRSPSPPPPDAMDVDKYDEYYKHRPAREVITVETKIKSSNVGFSMLAKMGWVEGSPLGLSGDGRVDPVPFYVKHDLTGLGKANQDVRMIESTVSQRRELDSERQTKETEEQRRQREDTVARRAAVQSEISSVLRPFYCEVCEKQFQNVAQYDEHTNSYAHHHKVRFRDMQAAQRASRNTEQEVNKRKEKERKREEKELRKIAKAAGVKMAKPPVAVAAPVPVGDAASAGETKASGFKKSGWATVATPAAPPEPPKRSGWATVGEAQSSSGRGGWGSVSTPPPPPPPSAPTLPARSGQPLNGARANYSSAPSFRTGGWTSLETSNGVPPPPIPPQVVSAPPPPTAAPAPPPSSHDTRIGWTTAGPPATSGWTPVPPRGPPHPRGGPIPPASFAATPLPPPPPPAEPARQESSRSGWQNFRAGAPGRRR</sequence>
<feature type="region of interest" description="Disordered" evidence="4">
    <location>
        <begin position="217"/>
        <end position="475"/>
    </location>
</feature>
<name>A0A5C2SHL4_9APHY</name>
<dbReference type="PROSITE" id="PS50174">
    <property type="entry name" value="G_PATCH"/>
    <property type="match status" value="1"/>
</dbReference>
<dbReference type="Pfam" id="PF01585">
    <property type="entry name" value="G-patch"/>
    <property type="match status" value="1"/>
</dbReference>
<dbReference type="PROSITE" id="PS00028">
    <property type="entry name" value="ZINC_FINGER_C2H2_1"/>
    <property type="match status" value="1"/>
</dbReference>
<proteinExistence type="predicted"/>
<protein>
    <recommendedName>
        <fullName evidence="5">G-patch domain-containing protein</fullName>
    </recommendedName>
</protein>
<dbReference type="GO" id="GO:0008270">
    <property type="term" value="F:zinc ion binding"/>
    <property type="evidence" value="ECO:0007669"/>
    <property type="project" value="UniProtKB-KW"/>
</dbReference>
<feature type="domain" description="G-patch" evidence="5">
    <location>
        <begin position="86"/>
        <end position="132"/>
    </location>
</feature>
<evidence type="ECO:0000313" key="7">
    <source>
        <dbReference type="Proteomes" id="UP000313359"/>
    </source>
</evidence>
<dbReference type="EMBL" id="ML122257">
    <property type="protein sequence ID" value="RPD63151.1"/>
    <property type="molecule type" value="Genomic_DNA"/>
</dbReference>
<dbReference type="STRING" id="1328759.A0A5C2SHL4"/>
<feature type="compositionally biased region" description="Basic and acidic residues" evidence="4">
    <location>
        <begin position="225"/>
        <end position="248"/>
    </location>
</feature>
<dbReference type="AlphaFoldDB" id="A0A5C2SHL4"/>
<evidence type="ECO:0000256" key="4">
    <source>
        <dbReference type="SAM" id="MobiDB-lite"/>
    </source>
</evidence>
<evidence type="ECO:0000256" key="3">
    <source>
        <dbReference type="ARBA" id="ARBA00022833"/>
    </source>
</evidence>
<feature type="region of interest" description="Disordered" evidence="4">
    <location>
        <begin position="141"/>
        <end position="166"/>
    </location>
</feature>
<dbReference type="InterPro" id="IPR013087">
    <property type="entry name" value="Znf_C2H2_type"/>
</dbReference>
<feature type="compositionally biased region" description="Pro residues" evidence="4">
    <location>
        <begin position="327"/>
        <end position="337"/>
    </location>
</feature>
<gene>
    <name evidence="6" type="ORF">L227DRAFT_651408</name>
</gene>
<dbReference type="InterPro" id="IPR000467">
    <property type="entry name" value="G_patch_dom"/>
</dbReference>
<dbReference type="GO" id="GO:0003676">
    <property type="term" value="F:nucleic acid binding"/>
    <property type="evidence" value="ECO:0007669"/>
    <property type="project" value="InterPro"/>
</dbReference>
<feature type="compositionally biased region" description="Acidic residues" evidence="4">
    <location>
        <begin position="35"/>
        <end position="45"/>
    </location>
</feature>
<reference evidence="6" key="1">
    <citation type="journal article" date="2018" name="Genome Biol. Evol.">
        <title>Genomics and development of Lentinus tigrinus, a white-rot wood-decaying mushroom with dimorphic fruiting bodies.</title>
        <authorList>
            <person name="Wu B."/>
            <person name="Xu Z."/>
            <person name="Knudson A."/>
            <person name="Carlson A."/>
            <person name="Chen N."/>
            <person name="Kovaka S."/>
            <person name="LaButti K."/>
            <person name="Lipzen A."/>
            <person name="Pennachio C."/>
            <person name="Riley R."/>
            <person name="Schakwitz W."/>
            <person name="Umezawa K."/>
            <person name="Ohm R.A."/>
            <person name="Grigoriev I.V."/>
            <person name="Nagy L.G."/>
            <person name="Gibbons J."/>
            <person name="Hibbett D."/>
        </authorList>
    </citation>
    <scope>NUCLEOTIDE SEQUENCE [LARGE SCALE GENOMIC DNA]</scope>
    <source>
        <strain evidence="6">ALCF2SS1-6</strain>
    </source>
</reference>
<evidence type="ECO:0000256" key="1">
    <source>
        <dbReference type="ARBA" id="ARBA00022723"/>
    </source>
</evidence>
<feature type="compositionally biased region" description="Low complexity" evidence="4">
    <location>
        <begin position="251"/>
        <end position="277"/>
    </location>
</feature>
<keyword evidence="1" id="KW-0479">Metal-binding</keyword>
<dbReference type="OrthoDB" id="4822at2759"/>
<dbReference type="Proteomes" id="UP000313359">
    <property type="component" value="Unassembled WGS sequence"/>
</dbReference>
<feature type="compositionally biased region" description="Polar residues" evidence="4">
    <location>
        <begin position="353"/>
        <end position="373"/>
    </location>
</feature>
<dbReference type="SUPFAM" id="SSF57667">
    <property type="entry name" value="beta-beta-alpha zinc fingers"/>
    <property type="match status" value="1"/>
</dbReference>
<dbReference type="SMART" id="SM00443">
    <property type="entry name" value="G_patch"/>
    <property type="match status" value="1"/>
</dbReference>
<dbReference type="InterPro" id="IPR022755">
    <property type="entry name" value="Znf_C2H2_jaz"/>
</dbReference>
<feature type="compositionally biased region" description="Basic and acidic residues" evidence="4">
    <location>
        <begin position="143"/>
        <end position="166"/>
    </location>
</feature>
<organism evidence="6 7">
    <name type="scientific">Lentinus tigrinus ALCF2SS1-6</name>
    <dbReference type="NCBI Taxonomy" id="1328759"/>
    <lineage>
        <taxon>Eukaryota</taxon>
        <taxon>Fungi</taxon>
        <taxon>Dikarya</taxon>
        <taxon>Basidiomycota</taxon>
        <taxon>Agaricomycotina</taxon>
        <taxon>Agaricomycetes</taxon>
        <taxon>Polyporales</taxon>
        <taxon>Polyporaceae</taxon>
        <taxon>Lentinus</taxon>
    </lineage>
</organism>
<dbReference type="InterPro" id="IPR036236">
    <property type="entry name" value="Znf_C2H2_sf"/>
</dbReference>
<dbReference type="PANTHER" id="PTHR47251:SF1">
    <property type="entry name" value="FINGER DOMAIN PROTEIN, PUTATIVE (AFU_ORTHOLOGUE AFUA_3G04180)-RELATED"/>
    <property type="match status" value="1"/>
</dbReference>
<evidence type="ECO:0000256" key="2">
    <source>
        <dbReference type="ARBA" id="ARBA00022771"/>
    </source>
</evidence>
<feature type="region of interest" description="Disordered" evidence="4">
    <location>
        <begin position="1"/>
        <end position="65"/>
    </location>
</feature>
<accession>A0A5C2SHL4</accession>
<dbReference type="Pfam" id="PF12171">
    <property type="entry name" value="zf-C2H2_jaz"/>
    <property type="match status" value="1"/>
</dbReference>
<feature type="compositionally biased region" description="Pro residues" evidence="4">
    <location>
        <begin position="420"/>
        <end position="436"/>
    </location>
</feature>
<keyword evidence="7" id="KW-1185">Reference proteome</keyword>
<keyword evidence="2" id="KW-0863">Zinc-finger</keyword>
<evidence type="ECO:0000259" key="5">
    <source>
        <dbReference type="PROSITE" id="PS50174"/>
    </source>
</evidence>
<evidence type="ECO:0000313" key="6">
    <source>
        <dbReference type="EMBL" id="RPD63151.1"/>
    </source>
</evidence>
<dbReference type="PANTHER" id="PTHR47251">
    <property type="entry name" value="FINGER DOMAIN PROTEIN, PUTATIVE (AFU_ORTHOLOGUE AFUA_3G04180)-RELATED"/>
    <property type="match status" value="1"/>
</dbReference>
<feature type="compositionally biased region" description="Pro residues" evidence="4">
    <location>
        <begin position="374"/>
        <end position="399"/>
    </location>
</feature>
<dbReference type="Gene3D" id="3.30.160.60">
    <property type="entry name" value="Classic Zinc Finger"/>
    <property type="match status" value="1"/>
</dbReference>